<evidence type="ECO:0000256" key="11">
    <source>
        <dbReference type="ARBA" id="ARBA00066388"/>
    </source>
</evidence>
<keyword evidence="7" id="KW-1278">Translocase</keyword>
<name>V6JI66_STRRC</name>
<gene>
    <name evidence="14" type="ORF">M878_43720</name>
</gene>
<evidence type="ECO:0000313" key="14">
    <source>
        <dbReference type="EMBL" id="EST18826.1"/>
    </source>
</evidence>
<evidence type="ECO:0000256" key="7">
    <source>
        <dbReference type="ARBA" id="ARBA00022967"/>
    </source>
</evidence>
<dbReference type="CDD" id="cd03259">
    <property type="entry name" value="ABC_Carb_Solutes_like"/>
    <property type="match status" value="1"/>
</dbReference>
<keyword evidence="9" id="KW-0406">Ion transport</keyword>
<dbReference type="InterPro" id="IPR015853">
    <property type="entry name" value="ABC_transpr_FbpC"/>
</dbReference>
<dbReference type="Proteomes" id="UP000017984">
    <property type="component" value="Chromosome"/>
</dbReference>
<dbReference type="STRING" id="1352936.M878_43720"/>
<keyword evidence="15" id="KW-1185">Reference proteome</keyword>
<keyword evidence="1" id="KW-0813">Transport</keyword>
<dbReference type="GO" id="GO:0016887">
    <property type="term" value="F:ATP hydrolysis activity"/>
    <property type="evidence" value="ECO:0007669"/>
    <property type="project" value="InterPro"/>
</dbReference>
<sequence>MTGQPGLLIEQLEAAHGRSPVLTGLDLTVEDGALACVLGPSGCGKSTLLRIVAGFHPAARGRVTLRGRLLDDGRTRVPAERRRIGYVPQDGALFPHLTVAANIGFGLPRDGRRERVGEMLGLVGLDGLADRHPHQLSGGQQQRVALARALAPRPQLLLLDEPFAALDAALRTELRTEVAATLRRAGATAILVTHDVDEALAFADAIAVMRDGRIVQADTPHALYHRPADASVARALGEANLLPAKQADGYAVTAFGPLPLTSDTGQDGVVMLRPHQLRMTCEPGPHSVPARVTACLFRGHDHRVEFAPDPGRDLPERLVAYTDAPPPAVGSEVHLRTQGPAHPLPAAGRSAEAETVAS</sequence>
<dbReference type="EC" id="7.6.2.9" evidence="11"/>
<accession>V6JI66</accession>
<evidence type="ECO:0000256" key="1">
    <source>
        <dbReference type="ARBA" id="ARBA00022448"/>
    </source>
</evidence>
<dbReference type="InterPro" id="IPR003593">
    <property type="entry name" value="AAA+_ATPase"/>
</dbReference>
<dbReference type="Gene3D" id="3.40.50.300">
    <property type="entry name" value="P-loop containing nucleotide triphosphate hydrolases"/>
    <property type="match status" value="1"/>
</dbReference>
<dbReference type="AlphaFoldDB" id="V6JI66"/>
<dbReference type="InterPro" id="IPR027417">
    <property type="entry name" value="P-loop_NTPase"/>
</dbReference>
<dbReference type="InterPro" id="IPR008995">
    <property type="entry name" value="Mo/tungstate-bd_C_term_dom"/>
</dbReference>
<dbReference type="PROSITE" id="PS00211">
    <property type="entry name" value="ABC_TRANSPORTER_1"/>
    <property type="match status" value="1"/>
</dbReference>
<dbReference type="PATRIC" id="fig|1352936.5.peg.9061"/>
<dbReference type="Pfam" id="PF00005">
    <property type="entry name" value="ABC_tran"/>
    <property type="match status" value="1"/>
</dbReference>
<dbReference type="OrthoDB" id="7838608at2"/>
<feature type="region of interest" description="Disordered" evidence="12">
    <location>
        <begin position="326"/>
        <end position="358"/>
    </location>
</feature>
<dbReference type="SUPFAM" id="SSF52540">
    <property type="entry name" value="P-loop containing nucleoside triphosphate hydrolases"/>
    <property type="match status" value="1"/>
</dbReference>
<proteinExistence type="predicted"/>
<keyword evidence="2" id="KW-1003">Cell membrane</keyword>
<comment type="caution">
    <text evidence="14">The sequence shown here is derived from an EMBL/GenBank/DDBJ whole genome shotgun (WGS) entry which is preliminary data.</text>
</comment>
<keyword evidence="5" id="KW-0547">Nucleotide-binding</keyword>
<keyword evidence="3" id="KW-0410">Iron transport</keyword>
<dbReference type="GO" id="GO:0015418">
    <property type="term" value="F:ABC-type quaternary ammonium compound transporting activity"/>
    <property type="evidence" value="ECO:0007669"/>
    <property type="project" value="UniProtKB-EC"/>
</dbReference>
<dbReference type="HOGENOM" id="CLU_000604_1_1_11"/>
<evidence type="ECO:0000313" key="15">
    <source>
        <dbReference type="Proteomes" id="UP000017984"/>
    </source>
</evidence>
<dbReference type="PROSITE" id="PS50893">
    <property type="entry name" value="ABC_TRANSPORTER_2"/>
    <property type="match status" value="1"/>
</dbReference>
<dbReference type="FunFam" id="3.40.50.300:FF:000425">
    <property type="entry name" value="Probable ABC transporter, ATP-binding subunit"/>
    <property type="match status" value="1"/>
</dbReference>
<dbReference type="PANTHER" id="PTHR42781:SF5">
    <property type="entry name" value="PUTRESCINE TRANSPORT ATP-BINDING PROTEIN POTG"/>
    <property type="match status" value="1"/>
</dbReference>
<protein>
    <recommendedName>
        <fullName evidence="11">ABC-type quaternary amine transporter</fullName>
        <ecNumber evidence="11">7.6.2.9</ecNumber>
    </recommendedName>
</protein>
<dbReference type="InterPro" id="IPR017871">
    <property type="entry name" value="ABC_transporter-like_CS"/>
</dbReference>
<dbReference type="RefSeq" id="WP_023553555.1">
    <property type="nucleotide sequence ID" value="NZ_CM002285.1"/>
</dbReference>
<evidence type="ECO:0000259" key="13">
    <source>
        <dbReference type="PROSITE" id="PS50893"/>
    </source>
</evidence>
<dbReference type="GO" id="GO:0043190">
    <property type="term" value="C:ATP-binding cassette (ABC) transporter complex"/>
    <property type="evidence" value="ECO:0007669"/>
    <property type="project" value="InterPro"/>
</dbReference>
<keyword evidence="10" id="KW-0472">Membrane</keyword>
<evidence type="ECO:0000256" key="4">
    <source>
        <dbReference type="ARBA" id="ARBA00022519"/>
    </source>
</evidence>
<dbReference type="InterPro" id="IPR013611">
    <property type="entry name" value="Transp-assoc_OB_typ2"/>
</dbReference>
<evidence type="ECO:0000256" key="2">
    <source>
        <dbReference type="ARBA" id="ARBA00022475"/>
    </source>
</evidence>
<dbReference type="PANTHER" id="PTHR42781">
    <property type="entry name" value="SPERMIDINE/PUTRESCINE IMPORT ATP-BINDING PROTEIN POTA"/>
    <property type="match status" value="1"/>
</dbReference>
<dbReference type="GO" id="GO:0005524">
    <property type="term" value="F:ATP binding"/>
    <property type="evidence" value="ECO:0007669"/>
    <property type="project" value="UniProtKB-KW"/>
</dbReference>
<evidence type="ECO:0000256" key="12">
    <source>
        <dbReference type="SAM" id="MobiDB-lite"/>
    </source>
</evidence>
<evidence type="ECO:0000256" key="8">
    <source>
        <dbReference type="ARBA" id="ARBA00023004"/>
    </source>
</evidence>
<organism evidence="14 15">
    <name type="scientific">Streptomyces roseochromogenus subsp. oscitans DS 12.976</name>
    <dbReference type="NCBI Taxonomy" id="1352936"/>
    <lineage>
        <taxon>Bacteria</taxon>
        <taxon>Bacillati</taxon>
        <taxon>Actinomycetota</taxon>
        <taxon>Actinomycetes</taxon>
        <taxon>Kitasatosporales</taxon>
        <taxon>Streptomycetaceae</taxon>
        <taxon>Streptomyces</taxon>
    </lineage>
</organism>
<keyword evidence="6" id="KW-0067">ATP-binding</keyword>
<keyword evidence="4" id="KW-0997">Cell inner membrane</keyword>
<evidence type="ECO:0000256" key="10">
    <source>
        <dbReference type="ARBA" id="ARBA00023136"/>
    </source>
</evidence>
<dbReference type="InterPro" id="IPR003439">
    <property type="entry name" value="ABC_transporter-like_ATP-bd"/>
</dbReference>
<evidence type="ECO:0000256" key="9">
    <source>
        <dbReference type="ARBA" id="ARBA00023065"/>
    </source>
</evidence>
<evidence type="ECO:0000256" key="5">
    <source>
        <dbReference type="ARBA" id="ARBA00022741"/>
    </source>
</evidence>
<keyword evidence="8" id="KW-0408">Iron</keyword>
<reference evidence="14 15" key="1">
    <citation type="journal article" date="2014" name="Genome Announc.">
        <title>Draft Genome Sequence of Streptomyces roseochromogenes subsp. oscitans DS 12.976, Producer of the Aminocoumarin Antibiotic Clorobiocin.</title>
        <authorList>
            <person name="Ruckert C."/>
            <person name="Kalinowski J."/>
            <person name="Heide L."/>
            <person name="Apel A.K."/>
        </authorList>
    </citation>
    <scope>NUCLEOTIDE SEQUENCE [LARGE SCALE GENOMIC DNA]</scope>
    <source>
        <strain evidence="14 15">DS 12.976</strain>
    </source>
</reference>
<evidence type="ECO:0000256" key="6">
    <source>
        <dbReference type="ARBA" id="ARBA00022840"/>
    </source>
</evidence>
<dbReference type="Pfam" id="PF08402">
    <property type="entry name" value="TOBE_2"/>
    <property type="match status" value="1"/>
</dbReference>
<dbReference type="SMART" id="SM00382">
    <property type="entry name" value="AAA"/>
    <property type="match status" value="1"/>
</dbReference>
<dbReference type="SUPFAM" id="SSF50331">
    <property type="entry name" value="MOP-like"/>
    <property type="match status" value="1"/>
</dbReference>
<evidence type="ECO:0000256" key="3">
    <source>
        <dbReference type="ARBA" id="ARBA00022496"/>
    </source>
</evidence>
<dbReference type="InterPro" id="IPR050093">
    <property type="entry name" value="ABC_SmlMolc_Importer"/>
</dbReference>
<feature type="domain" description="ABC transporter" evidence="13">
    <location>
        <begin position="7"/>
        <end position="236"/>
    </location>
</feature>
<dbReference type="EMBL" id="AWQX01000386">
    <property type="protein sequence ID" value="EST18826.1"/>
    <property type="molecule type" value="Genomic_DNA"/>
</dbReference>
<dbReference type="GO" id="GO:0015408">
    <property type="term" value="F:ABC-type ferric iron transporter activity"/>
    <property type="evidence" value="ECO:0007669"/>
    <property type="project" value="InterPro"/>
</dbReference>